<gene>
    <name evidence="2" type="ORF">BLNAU_6259</name>
</gene>
<dbReference type="EMBL" id="JARBJD010000035">
    <property type="protein sequence ID" value="KAK2958756.1"/>
    <property type="molecule type" value="Genomic_DNA"/>
</dbReference>
<evidence type="ECO:0000313" key="2">
    <source>
        <dbReference type="EMBL" id="KAK2958756.1"/>
    </source>
</evidence>
<sequence>MNQIELCKICVKDIPSKCQPSSITEYLKRNFDRSAKYLKPEKTNKKDQFAFFQLSSPEMVEKIFQTTHFLNVEGSIVSVLPSFTNKTIVISSKSYYDTIERFLKHEIAPKAIKYVITPSAEDEEFYICFPTRTGAEIVHDLLHKQYGDTLFQIRWSDKSFGSPVNFEFLSDLNSTDKLKCPQPESLQDPDAVVRVLNSLHNVIMTRIMSIIETLDVPWTISPTLEIRVTRRGWIRGKGSVNFEKSPVGEKAIKEFLEQVKMKPIVVTIPELTTFSNIVVSFVDNQNKGILLPPVPTQQLQSFETTTIPVTKQMRKDAIEFVPKGIHTFKINTSPPPMLNAIPTPSFGLTPLSLSGQRMQSLSPPMHTQSLHPSHLLSPPMLTTNILPHQPHLPIPSFLPVDTPSVKDGLSPSTPHSVRRTPKCFTPVQPPTDDESFPNQIRTPEEDVYFNDNPFESLSCDDHSDQFSQTTSETFSFSQNSPPIPSFFTDLTVEALQADPLMGETTQFFVFSMNCQTLIYPATNLGQGPNNTSFDPQDPNESRFDMTGLGIDYWLIALIEGRSNYEGLYSMSSSKLHYDVKSQLDLGKARVTNLISSKRTLSEANLPKIQTDLKNKNVDLAYINTRELLSKTRFVQFLEILEIYFQQVTGNLQLYISLKGTSDAATEQLAAIAYSLTRVEYLNTNELTNAVRNLLTSSDFAKCSKGDHRNIHPALLLKSGQTLPSEEDILKKMDAIGLELMLDYTPSVVYQQFHPVRAAPPPSKPKQENKFQFYAD</sequence>
<dbReference type="Proteomes" id="UP001281761">
    <property type="component" value="Unassembled WGS sequence"/>
</dbReference>
<organism evidence="2 3">
    <name type="scientific">Blattamonas nauphoetae</name>
    <dbReference type="NCBI Taxonomy" id="2049346"/>
    <lineage>
        <taxon>Eukaryota</taxon>
        <taxon>Metamonada</taxon>
        <taxon>Preaxostyla</taxon>
        <taxon>Oxymonadida</taxon>
        <taxon>Blattamonas</taxon>
    </lineage>
</organism>
<feature type="region of interest" description="Disordered" evidence="1">
    <location>
        <begin position="406"/>
        <end position="437"/>
    </location>
</feature>
<accession>A0ABQ9Y4U3</accession>
<dbReference type="InterPro" id="IPR042277">
    <property type="entry name" value="IST1-like"/>
</dbReference>
<proteinExistence type="predicted"/>
<evidence type="ECO:0000313" key="3">
    <source>
        <dbReference type="Proteomes" id="UP001281761"/>
    </source>
</evidence>
<keyword evidence="3" id="KW-1185">Reference proteome</keyword>
<reference evidence="2 3" key="1">
    <citation type="journal article" date="2022" name="bioRxiv">
        <title>Genomics of Preaxostyla Flagellates Illuminates Evolutionary Transitions and the Path Towards Mitochondrial Loss.</title>
        <authorList>
            <person name="Novak L.V.F."/>
            <person name="Treitli S.C."/>
            <person name="Pyrih J."/>
            <person name="Halakuc P."/>
            <person name="Pipaliya S.V."/>
            <person name="Vacek V."/>
            <person name="Brzon O."/>
            <person name="Soukal P."/>
            <person name="Eme L."/>
            <person name="Dacks J.B."/>
            <person name="Karnkowska A."/>
            <person name="Elias M."/>
            <person name="Hampl V."/>
        </authorList>
    </citation>
    <scope>NUCLEOTIDE SEQUENCE [LARGE SCALE GENOMIC DNA]</scope>
    <source>
        <strain evidence="2">NAU3</strain>
        <tissue evidence="2">Gut</tissue>
    </source>
</reference>
<protein>
    <submittedName>
        <fullName evidence="2">Uncharacterized protein</fullName>
    </submittedName>
</protein>
<dbReference type="Gene3D" id="1.20.1260.60">
    <property type="entry name" value="Vacuolar protein sorting-associated protein Ist1"/>
    <property type="match status" value="1"/>
</dbReference>
<feature type="region of interest" description="Disordered" evidence="1">
    <location>
        <begin position="755"/>
        <end position="775"/>
    </location>
</feature>
<comment type="caution">
    <text evidence="2">The sequence shown here is derived from an EMBL/GenBank/DDBJ whole genome shotgun (WGS) entry which is preliminary data.</text>
</comment>
<evidence type="ECO:0000256" key="1">
    <source>
        <dbReference type="SAM" id="MobiDB-lite"/>
    </source>
</evidence>
<name>A0ABQ9Y4U3_9EUKA</name>